<dbReference type="Gene3D" id="1.10.260.40">
    <property type="entry name" value="lambda repressor-like DNA-binding domains"/>
    <property type="match status" value="1"/>
</dbReference>
<dbReference type="PANTHER" id="PTHR36924:SF1">
    <property type="entry name" value="ANTITOXIN HIGA-1"/>
    <property type="match status" value="1"/>
</dbReference>
<dbReference type="AlphaFoldDB" id="A0A508TNP6"/>
<evidence type="ECO:0000313" key="4">
    <source>
        <dbReference type="Proteomes" id="UP000328092"/>
    </source>
</evidence>
<feature type="domain" description="HTH cro/C1-type" evidence="2">
    <location>
        <begin position="12"/>
        <end position="66"/>
    </location>
</feature>
<dbReference type="PANTHER" id="PTHR36924">
    <property type="entry name" value="ANTITOXIN HIGA-1"/>
    <property type="match status" value="1"/>
</dbReference>
<evidence type="ECO:0000256" key="1">
    <source>
        <dbReference type="ARBA" id="ARBA00023125"/>
    </source>
</evidence>
<dbReference type="InterPro" id="IPR010982">
    <property type="entry name" value="Lambda_DNA-bd_dom_sf"/>
</dbReference>
<comment type="caution">
    <text evidence="3">The sequence shown here is derived from an EMBL/GenBank/DDBJ whole genome shotgun (WGS) entry which is preliminary data.</text>
</comment>
<protein>
    <submittedName>
        <fullName evidence="3">Antitoxin HigA</fullName>
    </submittedName>
</protein>
<evidence type="ECO:0000259" key="2">
    <source>
        <dbReference type="PROSITE" id="PS50943"/>
    </source>
</evidence>
<name>A0A508TNP6_9BRAD</name>
<dbReference type="Proteomes" id="UP000328092">
    <property type="component" value="Unassembled WGS sequence"/>
</dbReference>
<keyword evidence="1" id="KW-0238">DNA-binding</keyword>
<evidence type="ECO:0000313" key="3">
    <source>
        <dbReference type="EMBL" id="VIO76077.1"/>
    </source>
</evidence>
<dbReference type="NCBIfam" id="TIGR02607">
    <property type="entry name" value="antidote_HigA"/>
    <property type="match status" value="1"/>
</dbReference>
<dbReference type="RefSeq" id="WP_139484376.1">
    <property type="nucleotide sequence ID" value="NZ_CAADFB020000030.1"/>
</dbReference>
<dbReference type="SMART" id="SM00530">
    <property type="entry name" value="HTH_XRE"/>
    <property type="match status" value="1"/>
</dbReference>
<dbReference type="Pfam" id="PF01381">
    <property type="entry name" value="HTH_3"/>
    <property type="match status" value="1"/>
</dbReference>
<keyword evidence="4" id="KW-1185">Reference proteome</keyword>
<dbReference type="PROSITE" id="PS50943">
    <property type="entry name" value="HTH_CROC1"/>
    <property type="match status" value="1"/>
</dbReference>
<dbReference type="EMBL" id="CAADFC020000027">
    <property type="protein sequence ID" value="VIO76077.1"/>
    <property type="molecule type" value="Genomic_DNA"/>
</dbReference>
<dbReference type="GO" id="GO:0003677">
    <property type="term" value="F:DNA binding"/>
    <property type="evidence" value="ECO:0007669"/>
    <property type="project" value="UniProtKB-KW"/>
</dbReference>
<dbReference type="InterPro" id="IPR013430">
    <property type="entry name" value="Toxin_antidote_HigA"/>
</dbReference>
<dbReference type="SUPFAM" id="SSF47413">
    <property type="entry name" value="lambda repressor-like DNA-binding domains"/>
    <property type="match status" value="1"/>
</dbReference>
<reference evidence="3" key="1">
    <citation type="submission" date="2019-02" db="EMBL/GenBank/DDBJ databases">
        <authorList>
            <person name="Pothier F.J."/>
        </authorList>
    </citation>
    <scope>NUCLEOTIDE SEQUENCE</scope>
    <source>
        <strain evidence="3">CI-1B</strain>
    </source>
</reference>
<dbReference type="InterPro" id="IPR001387">
    <property type="entry name" value="Cro/C1-type_HTH"/>
</dbReference>
<gene>
    <name evidence="3" type="primary">higA</name>
    <name evidence="3" type="ORF">CI1B_62210</name>
</gene>
<proteinExistence type="predicted"/>
<accession>A0A508TNP6</accession>
<organism evidence="3 4">
    <name type="scientific">Bradyrhizobium ivorense</name>
    <dbReference type="NCBI Taxonomy" id="2511166"/>
    <lineage>
        <taxon>Bacteria</taxon>
        <taxon>Pseudomonadati</taxon>
        <taxon>Pseudomonadota</taxon>
        <taxon>Alphaproteobacteria</taxon>
        <taxon>Hyphomicrobiales</taxon>
        <taxon>Nitrobacteraceae</taxon>
        <taxon>Bradyrhizobium</taxon>
    </lineage>
</organism>
<dbReference type="OrthoDB" id="3174593at2"/>
<sequence>MPRTPIHPGEHLAEELRELGITAAELSRQIDVPVNRITGIIHGQRGITADTALRLGHWFGTAPQFWMNLQQLYELRLAEIEVGAQIAALPRRASRSSARKLGKTA</sequence>